<accession>A0A1Y5RJU8</accession>
<protein>
    <submittedName>
        <fullName evidence="1">Uncharacterized protein</fullName>
    </submittedName>
</protein>
<dbReference type="OrthoDB" id="9790784at2"/>
<proteinExistence type="predicted"/>
<keyword evidence="2" id="KW-1185">Reference proteome</keyword>
<evidence type="ECO:0000313" key="1">
    <source>
        <dbReference type="EMBL" id="SLN19242.1"/>
    </source>
</evidence>
<sequence>MNMYAVPEITAGPNQKYWDLGLKCFNQGDNAQTALKTVWRRLPPPGDLNLLAAIVGNLYGDTFWSDQKLQMDADLLAQYMNAATGINPPDCQRAANNAYRLWYGMLVRCNTSNDGLIPKTGSFTASPDVLINGLTTLDPYDMITKWDQTTWGPQPGLKNNTYGRGQNKNLQVPIKQGKIKIYFTSNGFNQPPASWTQLFTYDGSKQTADLVNINDQKAIRPGERSACDTSFGFEPPGAGHYCLIVCAQTEYFSNDPASISGANWNNGSSAHWITYNGAAGWHNVNVSQTGNEPLAFYNNDDVPAQFRFVARCRNVPEGAMIAMKINDLEFEHSAEVTAQDQEISADIEIPANYEGTLNVEFPILPEQAAVSFSLVWRVAANSPSAERVSKLVRDGYAADVGDEILVVLGDTHFVGAQN</sequence>
<organism evidence="1 2">
    <name type="scientific">Falsiruegeria litorea R37</name>
    <dbReference type="NCBI Taxonomy" id="1200284"/>
    <lineage>
        <taxon>Bacteria</taxon>
        <taxon>Pseudomonadati</taxon>
        <taxon>Pseudomonadota</taxon>
        <taxon>Alphaproteobacteria</taxon>
        <taxon>Rhodobacterales</taxon>
        <taxon>Roseobacteraceae</taxon>
        <taxon>Falsiruegeria</taxon>
    </lineage>
</organism>
<dbReference type="EMBL" id="FWFO01000001">
    <property type="protein sequence ID" value="SLN19242.1"/>
    <property type="molecule type" value="Genomic_DNA"/>
</dbReference>
<name>A0A1Y5RJU8_9RHOB</name>
<dbReference type="Proteomes" id="UP000193077">
    <property type="component" value="Unassembled WGS sequence"/>
</dbReference>
<dbReference type="RefSeq" id="WP_085794143.1">
    <property type="nucleotide sequence ID" value="NZ_FWFO01000001.1"/>
</dbReference>
<reference evidence="1 2" key="1">
    <citation type="submission" date="2017-03" db="EMBL/GenBank/DDBJ databases">
        <authorList>
            <person name="Afonso C.L."/>
            <person name="Miller P.J."/>
            <person name="Scott M.A."/>
            <person name="Spackman E."/>
            <person name="Goraichik I."/>
            <person name="Dimitrov K.M."/>
            <person name="Suarez D.L."/>
            <person name="Swayne D.E."/>
        </authorList>
    </citation>
    <scope>NUCLEOTIDE SEQUENCE [LARGE SCALE GENOMIC DNA]</scope>
    <source>
        <strain evidence="1 2">CECT 7639</strain>
    </source>
</reference>
<dbReference type="AlphaFoldDB" id="A0A1Y5RJU8"/>
<evidence type="ECO:0000313" key="2">
    <source>
        <dbReference type="Proteomes" id="UP000193077"/>
    </source>
</evidence>
<gene>
    <name evidence="1" type="ORF">TRL7639_00420</name>
</gene>